<evidence type="ECO:0000313" key="1">
    <source>
        <dbReference type="EMBL" id="KAA6357431.1"/>
    </source>
</evidence>
<organism evidence="1 2">
    <name type="scientific">Streblomastix strix</name>
    <dbReference type="NCBI Taxonomy" id="222440"/>
    <lineage>
        <taxon>Eukaryota</taxon>
        <taxon>Metamonada</taxon>
        <taxon>Preaxostyla</taxon>
        <taxon>Oxymonadida</taxon>
        <taxon>Streblomastigidae</taxon>
        <taxon>Streblomastix</taxon>
    </lineage>
</organism>
<dbReference type="Proteomes" id="UP000324800">
    <property type="component" value="Unassembled WGS sequence"/>
</dbReference>
<dbReference type="EMBL" id="SNRW01031435">
    <property type="protein sequence ID" value="KAA6357431.1"/>
    <property type="molecule type" value="Genomic_DNA"/>
</dbReference>
<name>A0A5J4TIR9_9EUKA</name>
<evidence type="ECO:0000313" key="2">
    <source>
        <dbReference type="Proteomes" id="UP000324800"/>
    </source>
</evidence>
<gene>
    <name evidence="1" type="ORF">EZS28_047042</name>
</gene>
<accession>A0A5J4TIR9</accession>
<protein>
    <submittedName>
        <fullName evidence="1">Uncharacterized protein</fullName>
    </submittedName>
</protein>
<comment type="caution">
    <text evidence="1">The sequence shown here is derived from an EMBL/GenBank/DDBJ whole genome shotgun (WGS) entry which is preliminary data.</text>
</comment>
<proteinExistence type="predicted"/>
<feature type="non-terminal residue" evidence="1">
    <location>
        <position position="30"/>
    </location>
</feature>
<reference evidence="1 2" key="1">
    <citation type="submission" date="2019-03" db="EMBL/GenBank/DDBJ databases">
        <title>Single cell metagenomics reveals metabolic interactions within the superorganism composed of flagellate Streblomastix strix and complex community of Bacteroidetes bacteria on its surface.</title>
        <authorList>
            <person name="Treitli S.C."/>
            <person name="Kolisko M."/>
            <person name="Husnik F."/>
            <person name="Keeling P."/>
            <person name="Hampl V."/>
        </authorList>
    </citation>
    <scope>NUCLEOTIDE SEQUENCE [LARGE SCALE GENOMIC DNA]</scope>
    <source>
        <strain evidence="1">ST1C</strain>
    </source>
</reference>
<sequence length="30" mass="3676">MRHAFSLNYVQINREARISERIVTQSDRRE</sequence>
<dbReference type="AlphaFoldDB" id="A0A5J4TIR9"/>